<accession>A0AAV9Q6A5</accession>
<keyword evidence="2" id="KW-1185">Reference proteome</keyword>
<proteinExistence type="predicted"/>
<dbReference type="AlphaFoldDB" id="A0AAV9Q6A5"/>
<reference evidence="1 2" key="1">
    <citation type="submission" date="2023-06" db="EMBL/GenBank/DDBJ databases">
        <title>Black Yeasts Isolated from many extreme environments.</title>
        <authorList>
            <person name="Coleine C."/>
            <person name="Stajich J.E."/>
            <person name="Selbmann L."/>
        </authorList>
    </citation>
    <scope>NUCLEOTIDE SEQUENCE [LARGE SCALE GENOMIC DNA]</scope>
    <source>
        <strain evidence="1 2">CCFEE 5887</strain>
    </source>
</reference>
<organism evidence="1 2">
    <name type="scientific">Vermiconidia calcicola</name>
    <dbReference type="NCBI Taxonomy" id="1690605"/>
    <lineage>
        <taxon>Eukaryota</taxon>
        <taxon>Fungi</taxon>
        <taxon>Dikarya</taxon>
        <taxon>Ascomycota</taxon>
        <taxon>Pezizomycotina</taxon>
        <taxon>Dothideomycetes</taxon>
        <taxon>Dothideomycetidae</taxon>
        <taxon>Mycosphaerellales</taxon>
        <taxon>Extremaceae</taxon>
        <taxon>Vermiconidia</taxon>
    </lineage>
</organism>
<evidence type="ECO:0000313" key="2">
    <source>
        <dbReference type="Proteomes" id="UP001345827"/>
    </source>
</evidence>
<dbReference type="EMBL" id="JAXLQG010000010">
    <property type="protein sequence ID" value="KAK5535079.1"/>
    <property type="molecule type" value="Genomic_DNA"/>
</dbReference>
<comment type="caution">
    <text evidence="1">The sequence shown here is derived from an EMBL/GenBank/DDBJ whole genome shotgun (WGS) entry which is preliminary data.</text>
</comment>
<protein>
    <submittedName>
        <fullName evidence="1">Uncharacterized protein</fullName>
    </submittedName>
</protein>
<dbReference type="Proteomes" id="UP001345827">
    <property type="component" value="Unassembled WGS sequence"/>
</dbReference>
<gene>
    <name evidence="1" type="ORF">LTR25_006087</name>
</gene>
<name>A0AAV9Q6A5_9PEZI</name>
<evidence type="ECO:0000313" key="1">
    <source>
        <dbReference type="EMBL" id="KAK5535079.1"/>
    </source>
</evidence>
<sequence length="92" mass="10760">MSRTIEITIRQAIQIAQNSQDGHIDPRIVKILENALGFVWRNIQRRPNTYVMTQLEFAIFNFYRALPELQNETARKAVSRYWNNPVLTSGLL</sequence>